<comment type="similarity">
    <text evidence="1">Belongs to the bacterial solute-binding protein 9 family.</text>
</comment>
<evidence type="ECO:0000256" key="5">
    <source>
        <dbReference type="SAM" id="Phobius"/>
    </source>
</evidence>
<dbReference type="InterPro" id="IPR006127">
    <property type="entry name" value="ZnuA-like"/>
</dbReference>
<gene>
    <name evidence="6" type="ORF">LS64_004850</name>
</gene>
<reference evidence="6 7" key="2">
    <citation type="journal article" date="2016" name="Infect. Immun.">
        <title>Helicobacter saguini, a Novel Helicobacter Isolated from Cotton-Top Tamarins with Ulcerative Colitis, Has Proinflammatory Properties and Induces Typhlocolitis and Dysplasia in Gnotobiotic IL-10-/- Mice.</title>
        <authorList>
            <person name="Shen Z."/>
            <person name="Mannion A."/>
            <person name="Whary M.T."/>
            <person name="Muthupalani S."/>
            <person name="Sheh A."/>
            <person name="Feng Y."/>
            <person name="Gong G."/>
            <person name="Vandamme P."/>
            <person name="Holcombe H.R."/>
            <person name="Paster B.J."/>
            <person name="Fox J.G."/>
        </authorList>
    </citation>
    <scope>NUCLEOTIDE SEQUENCE [LARGE SCALE GENOMIC DNA]</scope>
    <source>
        <strain evidence="6 7">MIT 97-6194</strain>
    </source>
</reference>
<reference evidence="6 7" key="1">
    <citation type="journal article" date="2014" name="Genome Announc.">
        <title>Draft genome sequences of eight enterohepatic helicobacter species isolated from both laboratory and wild rodents.</title>
        <authorList>
            <person name="Sheh A."/>
            <person name="Shen Z."/>
            <person name="Fox J.G."/>
        </authorList>
    </citation>
    <scope>NUCLEOTIDE SEQUENCE [LARGE SCALE GENOMIC DNA]</scope>
    <source>
        <strain evidence="6 7">MIT 97-6194</strain>
    </source>
</reference>
<dbReference type="OrthoDB" id="9810636at2"/>
<evidence type="ECO:0000313" key="7">
    <source>
        <dbReference type="Proteomes" id="UP000029714"/>
    </source>
</evidence>
<sequence length="345" mass="39612">MVMKKISFLIFYFIFCNIFILNILSAAGVKSKIDSKESKLQIAVSIAPLAFFVEKIAADKADAKIIVPNNKNAEFFEPDFKMIKTLENADMLVFIGMPFEKIYLEKMIKIKQDSKNAKKTEILRLDSIIPLERIKIHSKIKSLESNLQNKKEKELTQGLLQGKAVIQPSADSKENHHKHKENHDSHNEISHLWLSLNNAKIIAKEIAQNLISLDSKNANFYKENLAKLEQDIESSQGKIKEILKNMERRDFIVYHPLFEGFESEYNLIEHSLEKHGKKYGLQDILALSNFAKKIGVKRIFTQSENKDIKTLATSINAELVLINPMSKDYLKNLESIMEKIAKSYE</sequence>
<accession>A0A347VXK8</accession>
<evidence type="ECO:0000256" key="2">
    <source>
        <dbReference type="ARBA" id="ARBA00022448"/>
    </source>
</evidence>
<dbReference type="EMBL" id="JRMP02000006">
    <property type="protein sequence ID" value="TLD94501.1"/>
    <property type="molecule type" value="Genomic_DNA"/>
</dbReference>
<keyword evidence="5" id="KW-0812">Transmembrane</keyword>
<evidence type="ECO:0000256" key="4">
    <source>
        <dbReference type="SAM" id="Coils"/>
    </source>
</evidence>
<dbReference type="Pfam" id="PF01297">
    <property type="entry name" value="ZnuA"/>
    <property type="match status" value="1"/>
</dbReference>
<dbReference type="PANTHER" id="PTHR42953:SF3">
    <property type="entry name" value="HIGH-AFFINITY ZINC UPTAKE SYSTEM PROTEIN ZNUA"/>
    <property type="match status" value="1"/>
</dbReference>
<evidence type="ECO:0000256" key="3">
    <source>
        <dbReference type="ARBA" id="ARBA00022729"/>
    </source>
</evidence>
<keyword evidence="2" id="KW-0813">Transport</keyword>
<dbReference type="PANTHER" id="PTHR42953">
    <property type="entry name" value="HIGH-AFFINITY ZINC UPTAKE SYSTEM PROTEIN ZNUA-RELATED"/>
    <property type="match status" value="1"/>
</dbReference>
<keyword evidence="7" id="KW-1185">Reference proteome</keyword>
<comment type="caution">
    <text evidence="6">The sequence shown here is derived from an EMBL/GenBank/DDBJ whole genome shotgun (WGS) entry which is preliminary data.</text>
</comment>
<dbReference type="SUPFAM" id="SSF53807">
    <property type="entry name" value="Helical backbone' metal receptor"/>
    <property type="match status" value="1"/>
</dbReference>
<dbReference type="GO" id="GO:0030001">
    <property type="term" value="P:metal ion transport"/>
    <property type="evidence" value="ECO:0007669"/>
    <property type="project" value="InterPro"/>
</dbReference>
<keyword evidence="3" id="KW-0732">Signal</keyword>
<feature type="coiled-coil region" evidence="4">
    <location>
        <begin position="218"/>
        <end position="245"/>
    </location>
</feature>
<dbReference type="GO" id="GO:0046872">
    <property type="term" value="F:metal ion binding"/>
    <property type="evidence" value="ECO:0007669"/>
    <property type="project" value="InterPro"/>
</dbReference>
<dbReference type="InterPro" id="IPR050492">
    <property type="entry name" value="Bact_metal-bind_prot9"/>
</dbReference>
<name>A0A347VXK8_9HELI</name>
<proteinExistence type="inferred from homology"/>
<keyword evidence="5" id="KW-0472">Membrane</keyword>
<keyword evidence="5" id="KW-1133">Transmembrane helix</keyword>
<organism evidence="6 7">
    <name type="scientific">Helicobacter saguini</name>
    <dbReference type="NCBI Taxonomy" id="1548018"/>
    <lineage>
        <taxon>Bacteria</taxon>
        <taxon>Pseudomonadati</taxon>
        <taxon>Campylobacterota</taxon>
        <taxon>Epsilonproteobacteria</taxon>
        <taxon>Campylobacterales</taxon>
        <taxon>Helicobacteraceae</taxon>
        <taxon>Helicobacter</taxon>
    </lineage>
</organism>
<dbReference type="AlphaFoldDB" id="A0A347VXK8"/>
<evidence type="ECO:0000313" key="6">
    <source>
        <dbReference type="EMBL" id="TLD94501.1"/>
    </source>
</evidence>
<feature type="transmembrane region" description="Helical" evidence="5">
    <location>
        <begin position="6"/>
        <end position="29"/>
    </location>
</feature>
<evidence type="ECO:0000256" key="1">
    <source>
        <dbReference type="ARBA" id="ARBA00011028"/>
    </source>
</evidence>
<dbReference type="Proteomes" id="UP000029714">
    <property type="component" value="Unassembled WGS sequence"/>
</dbReference>
<protein>
    <submittedName>
        <fullName evidence="6">ABC transporter</fullName>
    </submittedName>
</protein>
<dbReference type="Gene3D" id="3.40.50.1980">
    <property type="entry name" value="Nitrogenase molybdenum iron protein domain"/>
    <property type="match status" value="2"/>
</dbReference>
<keyword evidence="4" id="KW-0175">Coiled coil</keyword>